<keyword evidence="2 5" id="KW-0689">Ribosomal protein</keyword>
<organism evidence="5 6">
    <name type="scientific">Cecembia calidifontis</name>
    <dbReference type="NCBI Taxonomy" id="1187080"/>
    <lineage>
        <taxon>Bacteria</taxon>
        <taxon>Pseudomonadati</taxon>
        <taxon>Bacteroidota</taxon>
        <taxon>Cytophagia</taxon>
        <taxon>Cytophagales</taxon>
        <taxon>Cyclobacteriaceae</taxon>
        <taxon>Cecembia</taxon>
    </lineage>
</organism>
<dbReference type="AlphaFoldDB" id="A0A4Q7PD88"/>
<dbReference type="Proteomes" id="UP000292209">
    <property type="component" value="Unassembled WGS sequence"/>
</dbReference>
<keyword evidence="6" id="KW-1185">Reference proteome</keyword>
<evidence type="ECO:0000256" key="1">
    <source>
        <dbReference type="ARBA" id="ARBA00010834"/>
    </source>
</evidence>
<proteinExistence type="inferred from homology"/>
<dbReference type="EMBL" id="SGXG01000001">
    <property type="protein sequence ID" value="RZS97570.1"/>
    <property type="molecule type" value="Genomic_DNA"/>
</dbReference>
<dbReference type="GO" id="GO:1990904">
    <property type="term" value="C:ribonucleoprotein complex"/>
    <property type="evidence" value="ECO:0007669"/>
    <property type="project" value="UniProtKB-KW"/>
</dbReference>
<name>A0A4Q7PD88_9BACT</name>
<dbReference type="GO" id="GO:0005840">
    <property type="term" value="C:ribosome"/>
    <property type="evidence" value="ECO:0007669"/>
    <property type="project" value="UniProtKB-KW"/>
</dbReference>
<feature type="region of interest" description="Disordered" evidence="4">
    <location>
        <begin position="1"/>
        <end position="41"/>
    </location>
</feature>
<evidence type="ECO:0000313" key="5">
    <source>
        <dbReference type="EMBL" id="RZS97570.1"/>
    </source>
</evidence>
<evidence type="ECO:0000256" key="4">
    <source>
        <dbReference type="SAM" id="MobiDB-lite"/>
    </source>
</evidence>
<evidence type="ECO:0000313" key="6">
    <source>
        <dbReference type="Proteomes" id="UP000292209"/>
    </source>
</evidence>
<protein>
    <submittedName>
        <fullName evidence="5">30S ribosomal protein S31</fullName>
    </submittedName>
</protein>
<dbReference type="RefSeq" id="WP_130276434.1">
    <property type="nucleotide sequence ID" value="NZ_SGXG01000001.1"/>
</dbReference>
<evidence type="ECO:0000256" key="2">
    <source>
        <dbReference type="ARBA" id="ARBA00022980"/>
    </source>
</evidence>
<sequence length="41" mass="4583">MGKGDIKSKKGKINRGTFGASRPRKENNKIARKQKLGLDKK</sequence>
<dbReference type="Pfam" id="PF17070">
    <property type="entry name" value="Thx"/>
    <property type="match status" value="1"/>
</dbReference>
<comment type="caution">
    <text evidence="5">The sequence shown here is derived from an EMBL/GenBank/DDBJ whole genome shotgun (WGS) entry which is preliminary data.</text>
</comment>
<comment type="similarity">
    <text evidence="1">Belongs to the bacterial ribosomal protein bTHX family.</text>
</comment>
<accession>A0A4Q7PD88</accession>
<evidence type="ECO:0000256" key="3">
    <source>
        <dbReference type="ARBA" id="ARBA00023274"/>
    </source>
</evidence>
<dbReference type="NCBIfam" id="TIGR04560">
    <property type="entry name" value="ribo_THX"/>
    <property type="match status" value="1"/>
</dbReference>
<dbReference type="InterPro" id="IPR030826">
    <property type="entry name" value="Ribosomal_bTHX/bTHXc/bTHXm"/>
</dbReference>
<gene>
    <name evidence="5" type="ORF">BC751_3185</name>
</gene>
<keyword evidence="3" id="KW-0687">Ribonucleoprotein</keyword>
<dbReference type="InterPro" id="IPR031414">
    <property type="entry name" value="Ribosomal_bTHX"/>
</dbReference>
<reference evidence="5 6" key="1">
    <citation type="submission" date="2019-02" db="EMBL/GenBank/DDBJ databases">
        <title>Genomic Encyclopedia of Archaeal and Bacterial Type Strains, Phase II (KMG-II): from individual species to whole genera.</title>
        <authorList>
            <person name="Goeker M."/>
        </authorList>
    </citation>
    <scope>NUCLEOTIDE SEQUENCE [LARGE SCALE GENOMIC DNA]</scope>
    <source>
        <strain evidence="5 6">DSM 21411</strain>
    </source>
</reference>